<organism evidence="1 2">
    <name type="scientific">Staurois parvus</name>
    <dbReference type="NCBI Taxonomy" id="386267"/>
    <lineage>
        <taxon>Eukaryota</taxon>
        <taxon>Metazoa</taxon>
        <taxon>Chordata</taxon>
        <taxon>Craniata</taxon>
        <taxon>Vertebrata</taxon>
        <taxon>Euteleostomi</taxon>
        <taxon>Amphibia</taxon>
        <taxon>Batrachia</taxon>
        <taxon>Anura</taxon>
        <taxon>Neobatrachia</taxon>
        <taxon>Ranoidea</taxon>
        <taxon>Ranidae</taxon>
        <taxon>Staurois</taxon>
    </lineage>
</organism>
<sequence>GHRVIRHWIVWLDSGHRVTRHQVIWLDSWHRVIRHDSGHRLGRDIRLNCGCRGTRLNHGRRVFRRQADRFGYWQDEELEDGTEEGAVATEDFFTGLKKG</sequence>
<name>A0ABN9HSP5_9NEOB</name>
<proteinExistence type="predicted"/>
<accession>A0ABN9HSP5</accession>
<dbReference type="Proteomes" id="UP001162483">
    <property type="component" value="Unassembled WGS sequence"/>
</dbReference>
<gene>
    <name evidence="1" type="ORF">SPARVUS_LOCUS16529101</name>
</gene>
<reference evidence="1" key="1">
    <citation type="submission" date="2023-05" db="EMBL/GenBank/DDBJ databases">
        <authorList>
            <person name="Stuckert A."/>
        </authorList>
    </citation>
    <scope>NUCLEOTIDE SEQUENCE</scope>
</reference>
<protein>
    <submittedName>
        <fullName evidence="1">Uncharacterized protein</fullName>
    </submittedName>
</protein>
<feature type="non-terminal residue" evidence="1">
    <location>
        <position position="1"/>
    </location>
</feature>
<keyword evidence="2" id="KW-1185">Reference proteome</keyword>
<comment type="caution">
    <text evidence="1">The sequence shown here is derived from an EMBL/GenBank/DDBJ whole genome shotgun (WGS) entry which is preliminary data.</text>
</comment>
<evidence type="ECO:0000313" key="2">
    <source>
        <dbReference type="Proteomes" id="UP001162483"/>
    </source>
</evidence>
<evidence type="ECO:0000313" key="1">
    <source>
        <dbReference type="EMBL" id="CAI9623792.1"/>
    </source>
</evidence>
<dbReference type="EMBL" id="CATNWA010021758">
    <property type="protein sequence ID" value="CAI9623792.1"/>
    <property type="molecule type" value="Genomic_DNA"/>
</dbReference>